<evidence type="ECO:0000259" key="1">
    <source>
        <dbReference type="SMART" id="SM00471"/>
    </source>
</evidence>
<feature type="domain" description="HD/PDEase" evidence="1">
    <location>
        <begin position="30"/>
        <end position="141"/>
    </location>
</feature>
<dbReference type="InterPro" id="IPR003607">
    <property type="entry name" value="HD/PDEase_dom"/>
</dbReference>
<accession>A0A3S1AQV9</accession>
<dbReference type="PANTHER" id="PTHR46246:SF1">
    <property type="entry name" value="GUANOSINE-3',5'-BIS(DIPHOSPHATE) 3'-PYROPHOSPHOHYDROLASE MESH1"/>
    <property type="match status" value="1"/>
</dbReference>
<evidence type="ECO:0000313" key="3">
    <source>
        <dbReference type="Proteomes" id="UP000271624"/>
    </source>
</evidence>
<protein>
    <recommendedName>
        <fullName evidence="1">HD/PDEase domain-containing protein</fullName>
    </recommendedName>
</protein>
<reference evidence="2" key="2">
    <citation type="journal article" date="2019" name="Genome Biol. Evol.">
        <title>Day and night: Metabolic profiles and evolutionary relationships of six axenic non-marine cyanobacteria.</title>
        <authorList>
            <person name="Will S.E."/>
            <person name="Henke P."/>
            <person name="Boedeker C."/>
            <person name="Huang S."/>
            <person name="Brinkmann H."/>
            <person name="Rohde M."/>
            <person name="Jarek M."/>
            <person name="Friedl T."/>
            <person name="Seufert S."/>
            <person name="Schumacher M."/>
            <person name="Overmann J."/>
            <person name="Neumann-Schaal M."/>
            <person name="Petersen J."/>
        </authorList>
    </citation>
    <scope>NUCLEOTIDE SEQUENCE [LARGE SCALE GENOMIC DNA]</scope>
    <source>
        <strain evidence="2">PCC 7102</strain>
    </source>
</reference>
<dbReference type="AlphaFoldDB" id="A0A3S1AQV9"/>
<dbReference type="PANTHER" id="PTHR46246">
    <property type="entry name" value="GUANOSINE-3',5'-BIS(DIPHOSPHATE) 3'-PYROPHOSPHOHYDROLASE MESH1"/>
    <property type="match status" value="1"/>
</dbReference>
<dbReference type="RefSeq" id="WP_127080850.1">
    <property type="nucleotide sequence ID" value="NZ_RSCL01000005.1"/>
</dbReference>
<organism evidence="2 3">
    <name type="scientific">Dulcicalothrix desertica PCC 7102</name>
    <dbReference type="NCBI Taxonomy" id="232991"/>
    <lineage>
        <taxon>Bacteria</taxon>
        <taxon>Bacillati</taxon>
        <taxon>Cyanobacteriota</taxon>
        <taxon>Cyanophyceae</taxon>
        <taxon>Nostocales</taxon>
        <taxon>Calotrichaceae</taxon>
        <taxon>Dulcicalothrix</taxon>
    </lineage>
</organism>
<dbReference type="EMBL" id="RSCL01000005">
    <property type="protein sequence ID" value="RUT06984.1"/>
    <property type="molecule type" value="Genomic_DNA"/>
</dbReference>
<evidence type="ECO:0000313" key="2">
    <source>
        <dbReference type="EMBL" id="RUT06984.1"/>
    </source>
</evidence>
<dbReference type="SUPFAM" id="SSF109604">
    <property type="entry name" value="HD-domain/PDEase-like"/>
    <property type="match status" value="1"/>
</dbReference>
<dbReference type="InterPro" id="IPR052194">
    <property type="entry name" value="MESH1"/>
</dbReference>
<dbReference type="GO" id="GO:0008893">
    <property type="term" value="F:guanosine-3',5'-bis(diphosphate) 3'-diphosphatase activity"/>
    <property type="evidence" value="ECO:0007669"/>
    <property type="project" value="TreeGrafter"/>
</dbReference>
<dbReference type="Proteomes" id="UP000271624">
    <property type="component" value="Unassembled WGS sequence"/>
</dbReference>
<gene>
    <name evidence="2" type="ORF">DSM106972_022450</name>
</gene>
<keyword evidence="3" id="KW-1185">Reference proteome</keyword>
<proteinExistence type="predicted"/>
<dbReference type="Pfam" id="PF13328">
    <property type="entry name" value="HD_4"/>
    <property type="match status" value="1"/>
</dbReference>
<reference evidence="2" key="1">
    <citation type="submission" date="2018-12" db="EMBL/GenBank/DDBJ databases">
        <authorList>
            <person name="Will S."/>
            <person name="Neumann-Schaal M."/>
            <person name="Henke P."/>
        </authorList>
    </citation>
    <scope>NUCLEOTIDE SEQUENCE</scope>
    <source>
        <strain evidence="2">PCC 7102</strain>
    </source>
</reference>
<sequence>MTKNPKLTSRFEAALVYATQLHATQVRKGSGIPYISHLLSVAALVIEDGGDENEAIGALLHDAVEDQGGAKTREEIRLRFGDEVANIVDGCTDAEVIPKPPWFERKQKYIDNLRYASPSVRRVSLADKLHNARSILADWDKTGEAVWSKFKGGKEGTLWYYRSLLNIYKEAQPGFLTDELERIVTQLEEASGLCN</sequence>
<dbReference type="Gene3D" id="1.10.3210.10">
    <property type="entry name" value="Hypothetical protein af1432"/>
    <property type="match status" value="1"/>
</dbReference>
<comment type="caution">
    <text evidence="2">The sequence shown here is derived from an EMBL/GenBank/DDBJ whole genome shotgun (WGS) entry which is preliminary data.</text>
</comment>
<dbReference type="SMART" id="SM00471">
    <property type="entry name" value="HDc"/>
    <property type="match status" value="1"/>
</dbReference>
<name>A0A3S1AQV9_9CYAN</name>
<dbReference type="OrthoDB" id="9802385at2"/>